<gene>
    <name evidence="9" type="ORF">EH32_01420</name>
</gene>
<dbReference type="KEGG" id="elq:Ga0102493_111211"/>
<dbReference type="InterPro" id="IPR001412">
    <property type="entry name" value="aa-tRNA-synth_I_CS"/>
</dbReference>
<evidence type="ECO:0000256" key="1">
    <source>
        <dbReference type="ARBA" id="ARBA00022598"/>
    </source>
</evidence>
<reference evidence="9 10" key="1">
    <citation type="submission" date="2014-04" db="EMBL/GenBank/DDBJ databases">
        <title>A comprehensive comparison of genomes of Erythrobacter spp. Strains.</title>
        <authorList>
            <person name="Zheng Q."/>
        </authorList>
    </citation>
    <scope>NUCLEOTIDE SEQUENCE [LARGE SCALE GENOMIC DNA]</scope>
    <source>
        <strain evidence="9 10">DSM 8509</strain>
    </source>
</reference>
<evidence type="ECO:0000313" key="9">
    <source>
        <dbReference type="EMBL" id="KEO91012.1"/>
    </source>
</evidence>
<dbReference type="PRINTS" id="PR00987">
    <property type="entry name" value="TRNASYNTHGLU"/>
</dbReference>
<dbReference type="Gene3D" id="3.40.50.620">
    <property type="entry name" value="HUPs"/>
    <property type="match status" value="1"/>
</dbReference>
<keyword evidence="1 7" id="KW-0436">Ligase</keyword>
<keyword evidence="4" id="KW-0862">Zinc</keyword>
<dbReference type="InterPro" id="IPR049940">
    <property type="entry name" value="GluQ/Sye"/>
</dbReference>
<protein>
    <submittedName>
        <fullName evidence="9">Glutamyl-tRNA synthetase</fullName>
    </submittedName>
</protein>
<keyword evidence="10" id="KW-1185">Reference proteome</keyword>
<proteinExistence type="inferred from homology"/>
<dbReference type="InterPro" id="IPR014729">
    <property type="entry name" value="Rossmann-like_a/b/a_fold"/>
</dbReference>
<comment type="caution">
    <text evidence="9">The sequence shown here is derived from an EMBL/GenBank/DDBJ whole genome shotgun (WGS) entry which is preliminary data.</text>
</comment>
<evidence type="ECO:0000259" key="8">
    <source>
        <dbReference type="Pfam" id="PF00749"/>
    </source>
</evidence>
<dbReference type="PATRIC" id="fig|39960.10.peg.279"/>
<feature type="domain" description="Glutamyl/glutaminyl-tRNA synthetase class Ib catalytic" evidence="8">
    <location>
        <begin position="2"/>
        <end position="259"/>
    </location>
</feature>
<dbReference type="GO" id="GO:0005524">
    <property type="term" value="F:ATP binding"/>
    <property type="evidence" value="ECO:0007669"/>
    <property type="project" value="UniProtKB-KW"/>
</dbReference>
<dbReference type="Pfam" id="PF00749">
    <property type="entry name" value="tRNA-synt_1c"/>
    <property type="match status" value="1"/>
</dbReference>
<dbReference type="PANTHER" id="PTHR43311:SF1">
    <property type="entry name" value="GLUTAMYL-Q TRNA(ASP) SYNTHETASE"/>
    <property type="match status" value="1"/>
</dbReference>
<dbReference type="PROSITE" id="PS00178">
    <property type="entry name" value="AA_TRNA_LIGASE_I"/>
    <property type="match status" value="1"/>
</dbReference>
<dbReference type="PANTHER" id="PTHR43311">
    <property type="entry name" value="GLUTAMATE--TRNA LIGASE"/>
    <property type="match status" value="1"/>
</dbReference>
<accession>A0A074MZG7</accession>
<evidence type="ECO:0000256" key="3">
    <source>
        <dbReference type="ARBA" id="ARBA00022741"/>
    </source>
</evidence>
<evidence type="ECO:0000256" key="5">
    <source>
        <dbReference type="ARBA" id="ARBA00022840"/>
    </source>
</evidence>
<dbReference type="SUPFAM" id="SSF52374">
    <property type="entry name" value="Nucleotidylyl transferase"/>
    <property type="match status" value="1"/>
</dbReference>
<keyword evidence="6 7" id="KW-0030">Aminoacyl-tRNA synthetase</keyword>
<dbReference type="EMBL" id="JMIX01000011">
    <property type="protein sequence ID" value="KEO91012.1"/>
    <property type="molecule type" value="Genomic_DNA"/>
</dbReference>
<keyword evidence="7" id="KW-0648">Protein biosynthesis</keyword>
<dbReference type="GO" id="GO:0006424">
    <property type="term" value="P:glutamyl-tRNA aminoacylation"/>
    <property type="evidence" value="ECO:0007669"/>
    <property type="project" value="TreeGrafter"/>
</dbReference>
<sequence>MEIVTRFAPSPNGPLHLGHAFAAIVAHDLAQAAGGRFLLRIEDIDGPRSRAELGDEFRRDLEWLGLEWEEVPAQSTRLDSYTAAAQGLRERGLLYPCICTRREIEAAATRKGPEGPVYPGTCKRRAIDPALPAALRLDVEKALAVTGQLFWMDELAGKQVADAAAGGDVVIVRKDLPASYHLAATLDDAADGSTLVTRGADLFHATHVHRLIQALLDLPVPRWHHHRLLLDEKGRKLAKRRGSPALSDRREAGEDGLMLARQLRLQHLPSGT</sequence>
<evidence type="ECO:0000256" key="7">
    <source>
        <dbReference type="RuleBase" id="RU363037"/>
    </source>
</evidence>
<dbReference type="Proteomes" id="UP000027866">
    <property type="component" value="Unassembled WGS sequence"/>
</dbReference>
<dbReference type="InterPro" id="IPR000924">
    <property type="entry name" value="Glu/Gln-tRNA-synth"/>
</dbReference>
<name>A0A074MZG7_9SPHN</name>
<dbReference type="NCBIfam" id="NF004315">
    <property type="entry name" value="PRK05710.1-4"/>
    <property type="match status" value="1"/>
</dbReference>
<evidence type="ECO:0000256" key="6">
    <source>
        <dbReference type="ARBA" id="ARBA00023146"/>
    </source>
</evidence>
<dbReference type="GO" id="GO:0004818">
    <property type="term" value="F:glutamate-tRNA ligase activity"/>
    <property type="evidence" value="ECO:0007669"/>
    <property type="project" value="TreeGrafter"/>
</dbReference>
<evidence type="ECO:0000313" key="10">
    <source>
        <dbReference type="Proteomes" id="UP000027866"/>
    </source>
</evidence>
<keyword evidence="3 7" id="KW-0547">Nucleotide-binding</keyword>
<dbReference type="AlphaFoldDB" id="A0A074MZG7"/>
<organism evidence="9 10">
    <name type="scientific">Erythrobacter litoralis</name>
    <dbReference type="NCBI Taxonomy" id="39960"/>
    <lineage>
        <taxon>Bacteria</taxon>
        <taxon>Pseudomonadati</taxon>
        <taxon>Pseudomonadota</taxon>
        <taxon>Alphaproteobacteria</taxon>
        <taxon>Sphingomonadales</taxon>
        <taxon>Erythrobacteraceae</taxon>
        <taxon>Erythrobacter/Porphyrobacter group</taxon>
        <taxon>Erythrobacter</taxon>
    </lineage>
</organism>
<dbReference type="InterPro" id="IPR020058">
    <property type="entry name" value="Glu/Gln-tRNA-synth_Ib_cat-dom"/>
</dbReference>
<evidence type="ECO:0000256" key="4">
    <source>
        <dbReference type="ARBA" id="ARBA00022833"/>
    </source>
</evidence>
<evidence type="ECO:0000256" key="2">
    <source>
        <dbReference type="ARBA" id="ARBA00022723"/>
    </source>
</evidence>
<dbReference type="GO" id="GO:0005829">
    <property type="term" value="C:cytosol"/>
    <property type="evidence" value="ECO:0007669"/>
    <property type="project" value="TreeGrafter"/>
</dbReference>
<dbReference type="RefSeq" id="WP_236922270.1">
    <property type="nucleotide sequence ID" value="NZ_CP017057.1"/>
</dbReference>
<keyword evidence="2" id="KW-0479">Metal-binding</keyword>
<keyword evidence="5 7" id="KW-0067">ATP-binding</keyword>
<comment type="similarity">
    <text evidence="7">Belongs to the class-I aminoacyl-tRNA synthetase family.</text>
</comment>